<evidence type="ECO:0000256" key="2">
    <source>
        <dbReference type="SAM" id="Phobius"/>
    </source>
</evidence>
<keyword evidence="2" id="KW-0812">Transmembrane</keyword>
<feature type="compositionally biased region" description="Acidic residues" evidence="1">
    <location>
        <begin position="152"/>
        <end position="163"/>
    </location>
</feature>
<protein>
    <recommendedName>
        <fullName evidence="3">DUF7356 domain-containing protein</fullName>
    </recommendedName>
</protein>
<gene>
    <name evidence="4" type="ORF">CSSPJE1EN1_LOCUS22790</name>
</gene>
<feature type="transmembrane region" description="Helical" evidence="2">
    <location>
        <begin position="51"/>
        <end position="74"/>
    </location>
</feature>
<dbReference type="Pfam" id="PF24053">
    <property type="entry name" value="DUF7356"/>
    <property type="match status" value="1"/>
</dbReference>
<proteinExistence type="predicted"/>
<feature type="transmembrane region" description="Helical" evidence="2">
    <location>
        <begin position="347"/>
        <end position="369"/>
    </location>
</feature>
<keyword evidence="5" id="KW-1185">Reference proteome</keyword>
<evidence type="ECO:0000313" key="4">
    <source>
        <dbReference type="EMBL" id="CAK9277312.1"/>
    </source>
</evidence>
<evidence type="ECO:0000259" key="3">
    <source>
        <dbReference type="Pfam" id="PF24053"/>
    </source>
</evidence>
<feature type="region of interest" description="Disordered" evidence="1">
    <location>
        <begin position="174"/>
        <end position="236"/>
    </location>
</feature>
<feature type="region of interest" description="Disordered" evidence="1">
    <location>
        <begin position="1"/>
        <end position="25"/>
    </location>
</feature>
<accession>A0ABP0XDV9</accession>
<feature type="compositionally biased region" description="Polar residues" evidence="1">
    <location>
        <begin position="95"/>
        <end position="105"/>
    </location>
</feature>
<dbReference type="EMBL" id="OZ020103">
    <property type="protein sequence ID" value="CAK9277312.1"/>
    <property type="molecule type" value="Genomic_DNA"/>
</dbReference>
<feature type="compositionally biased region" description="Low complexity" evidence="1">
    <location>
        <begin position="75"/>
        <end position="87"/>
    </location>
</feature>
<dbReference type="PANTHER" id="PTHR34200">
    <property type="entry name" value="DENTIN SIALOPHOSPHOPROTEIN-LIKE ISOFORM X1"/>
    <property type="match status" value="1"/>
</dbReference>
<keyword evidence="2" id="KW-1133">Transmembrane helix</keyword>
<dbReference type="InterPro" id="IPR055780">
    <property type="entry name" value="DUF7356"/>
</dbReference>
<sequence>MVKGSWCRRSGIGGGMEASSSSTSSSFVSRKKNTLCVGRGLIRRRRSSRFVLGYLLVLLWCCCGYCTGVLGFVLSSSSSSSSSSTTTTDRKSESEQGQEPAQGQGSLFLRTHVVGGGGPDGGAQRGGSSLEFGLLARGLGEEIQVVSKEGPIEEDEEEIAGDGEVERRIMRQNADHAEASASPSNDAGQQEGSPNKSPQDGQNANQTMEASNDVGSPPEPGKNDTGTTKEDDVPLQQRDCQSEPLFADLKASDGDSGWTLTVNNTGNSELQIKVIAESLNASPAEFSLKNGEGNTVTITLVDKGGGKINITWGSEYCQITVPAHGLPPSQLPGPANLSFIPLTRTGYMLFGGTILFVTILGIAGIWGCVSWRKRAQWPGGGTAKYQELEMGLATVDSLKKDTEEGSISAEGWDEIWEDDEWEGTEAVRSSSNMQTLSSQGLNVRRANKDGWDSAWDD</sequence>
<feature type="region of interest" description="Disordered" evidence="1">
    <location>
        <begin position="146"/>
        <end position="165"/>
    </location>
</feature>
<dbReference type="Proteomes" id="UP001497444">
    <property type="component" value="Chromosome 8"/>
</dbReference>
<dbReference type="PANTHER" id="PTHR34200:SF2">
    <property type="entry name" value="TRANSMEMBRANE PROTEIN"/>
    <property type="match status" value="1"/>
</dbReference>
<keyword evidence="2" id="KW-0472">Membrane</keyword>
<evidence type="ECO:0000256" key="1">
    <source>
        <dbReference type="SAM" id="MobiDB-lite"/>
    </source>
</evidence>
<name>A0ABP0XDV9_9BRYO</name>
<feature type="compositionally biased region" description="Polar residues" evidence="1">
    <location>
        <begin position="181"/>
        <end position="214"/>
    </location>
</feature>
<evidence type="ECO:0000313" key="5">
    <source>
        <dbReference type="Proteomes" id="UP001497444"/>
    </source>
</evidence>
<reference evidence="4" key="1">
    <citation type="submission" date="2024-02" db="EMBL/GenBank/DDBJ databases">
        <authorList>
            <consortium name="ELIXIR-Norway"/>
            <consortium name="Elixir Norway"/>
        </authorList>
    </citation>
    <scope>NUCLEOTIDE SEQUENCE</scope>
</reference>
<organism evidence="4 5">
    <name type="scientific">Sphagnum jensenii</name>
    <dbReference type="NCBI Taxonomy" id="128206"/>
    <lineage>
        <taxon>Eukaryota</taxon>
        <taxon>Viridiplantae</taxon>
        <taxon>Streptophyta</taxon>
        <taxon>Embryophyta</taxon>
        <taxon>Bryophyta</taxon>
        <taxon>Sphagnophytina</taxon>
        <taxon>Sphagnopsida</taxon>
        <taxon>Sphagnales</taxon>
        <taxon>Sphagnaceae</taxon>
        <taxon>Sphagnum</taxon>
    </lineage>
</organism>
<feature type="region of interest" description="Disordered" evidence="1">
    <location>
        <begin position="75"/>
        <end position="105"/>
    </location>
</feature>
<feature type="domain" description="DUF7356" evidence="3">
    <location>
        <begin position="237"/>
        <end position="321"/>
    </location>
</feature>